<evidence type="ECO:0000313" key="2">
    <source>
        <dbReference type="Proteomes" id="UP001162483"/>
    </source>
</evidence>
<keyword evidence="2" id="KW-1185">Reference proteome</keyword>
<dbReference type="PANTHER" id="PTHR12792">
    <property type="entry name" value="EXTRA SPINDLE POLES 1-RELATED"/>
    <property type="match status" value="1"/>
</dbReference>
<protein>
    <submittedName>
        <fullName evidence="1">Uncharacterized protein</fullName>
    </submittedName>
</protein>
<organism evidence="1 2">
    <name type="scientific">Staurois parvus</name>
    <dbReference type="NCBI Taxonomy" id="386267"/>
    <lineage>
        <taxon>Eukaryota</taxon>
        <taxon>Metazoa</taxon>
        <taxon>Chordata</taxon>
        <taxon>Craniata</taxon>
        <taxon>Vertebrata</taxon>
        <taxon>Euteleostomi</taxon>
        <taxon>Amphibia</taxon>
        <taxon>Batrachia</taxon>
        <taxon>Anura</taxon>
        <taxon>Neobatrachia</taxon>
        <taxon>Ranoidea</taxon>
        <taxon>Ranidae</taxon>
        <taxon>Staurois</taxon>
    </lineage>
</organism>
<proteinExistence type="predicted"/>
<name>A0ABN9B0Z7_9NEOB</name>
<dbReference type="InterPro" id="IPR005314">
    <property type="entry name" value="Peptidase_C50"/>
</dbReference>
<reference evidence="1" key="1">
    <citation type="submission" date="2023-05" db="EMBL/GenBank/DDBJ databases">
        <authorList>
            <person name="Stuckert A."/>
        </authorList>
    </citation>
    <scope>NUCLEOTIDE SEQUENCE</scope>
</reference>
<accession>A0ABN9B0Z7</accession>
<dbReference type="Proteomes" id="UP001162483">
    <property type="component" value="Unassembled WGS sequence"/>
</dbReference>
<dbReference type="Pfam" id="PF03568">
    <property type="entry name" value="Separin_C"/>
    <property type="match status" value="1"/>
</dbReference>
<evidence type="ECO:0000313" key="1">
    <source>
        <dbReference type="EMBL" id="CAI9541207.1"/>
    </source>
</evidence>
<feature type="non-terminal residue" evidence="1">
    <location>
        <position position="124"/>
    </location>
</feature>
<dbReference type="EMBL" id="CATNWA010001803">
    <property type="protein sequence ID" value="CAI9541207.1"/>
    <property type="molecule type" value="Genomic_DNA"/>
</dbReference>
<comment type="caution">
    <text evidence="1">The sequence shown here is derived from an EMBL/GenBank/DDBJ whole genome shotgun (WGS) entry which is preliminary data.</text>
</comment>
<gene>
    <name evidence="1" type="ORF">SPARVUS_LOCUS1880721</name>
</gene>
<sequence length="124" mass="14287">MQGCHLLTTQQIQCFAQGFSASRPEQVQELLNNSIDRLKTKIGHTDGHLILVLDKHLQKLPWESMPCLMTRSVTRLPSLHFLLNYNLLRKHQPQNSLVCGVDPKKTFYVLNPHSNLPGTEERFR</sequence>
<dbReference type="PANTHER" id="PTHR12792:SF0">
    <property type="entry name" value="SEPARIN"/>
    <property type="match status" value="1"/>
</dbReference>